<evidence type="ECO:0000313" key="3">
    <source>
        <dbReference type="Proteomes" id="UP000244450"/>
    </source>
</evidence>
<reference evidence="2 3" key="1">
    <citation type="submission" date="2018-04" db="EMBL/GenBank/DDBJ databases">
        <title>Chitinophaga fuyangensis sp. nov., isolated from soil in a chemical factory.</title>
        <authorList>
            <person name="Chen K."/>
        </authorList>
    </citation>
    <scope>NUCLEOTIDE SEQUENCE [LARGE SCALE GENOMIC DNA]</scope>
    <source>
        <strain evidence="2 3">LY-1</strain>
    </source>
</reference>
<organism evidence="2 3">
    <name type="scientific">Chitinophaga parva</name>
    <dbReference type="NCBI Taxonomy" id="2169414"/>
    <lineage>
        <taxon>Bacteria</taxon>
        <taxon>Pseudomonadati</taxon>
        <taxon>Bacteroidota</taxon>
        <taxon>Chitinophagia</taxon>
        <taxon>Chitinophagales</taxon>
        <taxon>Chitinophagaceae</taxon>
        <taxon>Chitinophaga</taxon>
    </lineage>
</organism>
<evidence type="ECO:0000313" key="2">
    <source>
        <dbReference type="EMBL" id="PUZ28745.1"/>
    </source>
</evidence>
<dbReference type="AlphaFoldDB" id="A0A2T7BM38"/>
<comment type="caution">
    <text evidence="2">The sequence shown here is derived from an EMBL/GenBank/DDBJ whole genome shotgun (WGS) entry which is preliminary data.</text>
</comment>
<evidence type="ECO:0000256" key="1">
    <source>
        <dbReference type="SAM" id="SignalP"/>
    </source>
</evidence>
<dbReference type="RefSeq" id="WP_108685384.1">
    <property type="nucleotide sequence ID" value="NZ_QCYK01000001.1"/>
</dbReference>
<proteinExistence type="predicted"/>
<feature type="signal peptide" evidence="1">
    <location>
        <begin position="1"/>
        <end position="20"/>
    </location>
</feature>
<name>A0A2T7BM38_9BACT</name>
<keyword evidence="1" id="KW-0732">Signal</keyword>
<protein>
    <recommendedName>
        <fullName evidence="4">DUF3575 domain-containing protein</fullName>
    </recommendedName>
</protein>
<feature type="chain" id="PRO_5015754524" description="DUF3575 domain-containing protein" evidence="1">
    <location>
        <begin position="21"/>
        <end position="224"/>
    </location>
</feature>
<gene>
    <name evidence="2" type="ORF">DCC81_04470</name>
</gene>
<evidence type="ECO:0008006" key="4">
    <source>
        <dbReference type="Google" id="ProtNLM"/>
    </source>
</evidence>
<dbReference type="Proteomes" id="UP000244450">
    <property type="component" value="Unassembled WGS sequence"/>
</dbReference>
<keyword evidence="3" id="KW-1185">Reference proteome</keyword>
<dbReference type="EMBL" id="QCYK01000001">
    <property type="protein sequence ID" value="PUZ28745.1"/>
    <property type="molecule type" value="Genomic_DNA"/>
</dbReference>
<dbReference type="OrthoDB" id="662434at2"/>
<accession>A0A2T7BM38</accession>
<sequence length="224" mass="25148">MKSIFAALLLCFFAITQAHAQDTSRPFPKSTFIKINPATLINELDISLEQVISPKVSLELGISGIYTDYPDYVLLERVDIGQRKPDISTHQYVDAVGLGFRAGLRWYIVPPKQTNTVIPSAGGTYFEPVLLYKRIFYPHEHVTIGNTDYKNSGNKDVYGLQLLVGRQVTHNRLVVDPYIGIGIRTKIYHYNTYHNDNGTANLDHGRLVSVLPSIQFGIKLGLKL</sequence>